<dbReference type="AlphaFoldDB" id="A0A9W7DR12"/>
<comment type="caution">
    <text evidence="2">The sequence shown here is derived from an EMBL/GenBank/DDBJ whole genome shotgun (WGS) entry which is preliminary data.</text>
</comment>
<protein>
    <submittedName>
        <fullName evidence="2">Uncharacterized protein</fullName>
    </submittedName>
</protein>
<evidence type="ECO:0000256" key="1">
    <source>
        <dbReference type="SAM" id="Coils"/>
    </source>
</evidence>
<gene>
    <name evidence="2" type="ORF">TrLO_g3568</name>
</gene>
<feature type="coiled-coil region" evidence="1">
    <location>
        <begin position="191"/>
        <end position="225"/>
    </location>
</feature>
<dbReference type="OrthoDB" id="193766at2759"/>
<feature type="coiled-coil region" evidence="1">
    <location>
        <begin position="322"/>
        <end position="398"/>
    </location>
</feature>
<evidence type="ECO:0000313" key="3">
    <source>
        <dbReference type="Proteomes" id="UP001165122"/>
    </source>
</evidence>
<sequence length="584" mass="65920">MSMGLPPNSGSIISNAFPATSLTRNPGGDILTIQQRFDTTRRKLHQLAVVVKRERDPKEKQFLLDESRNMQLFSTLLYLTLMMHKIDEIKVLLKESDPSTYVENQAIFDSLRSPGFHLERHHQSLQKAKKIFERKQKYKMMHDETLSKLAEYEEKVGKLQDLATGTARDFSEAMKSLGGSSGDASVQAANQATMTVELKHMQEKLDAMEANLKKATGELEESRLGNLVAKEELAAKDIALARAHKDIELTKLVASGDANAKLGHEQEAKHRIEAQLQTLTAQLETTQAELKSKSDALAVKDKEYATLAYEYTKVNSVQGEVNQDSEAKLKEATGKVKQLEMELNENVEVLNHAQKRVIILESSLEDETKKREIAEEKCRNMKFEVTEMAERLAELNEKGVDVDMDRPISRGGLNRELDDGSSLSASISSYVRPKFKGEAEYTKEQQAERHKAVTKLQQMYRRKQSYNKWFQMKLELTSKAGVMMALSGTAQGHTGFYLNPSSSAVYYWVVKETGEWVDLFKEISMDQYRELELTLRRKVEKEGDGVLVPIPGTDTEQGGDGFYLNSKQKAAFYVNEGSALKIRD</sequence>
<accession>A0A9W7DR12</accession>
<dbReference type="Proteomes" id="UP001165122">
    <property type="component" value="Unassembled WGS sequence"/>
</dbReference>
<reference evidence="3" key="1">
    <citation type="journal article" date="2023" name="Commun. Biol.">
        <title>Genome analysis of Parmales, the sister group of diatoms, reveals the evolutionary specialization of diatoms from phago-mixotrophs to photoautotrophs.</title>
        <authorList>
            <person name="Ban H."/>
            <person name="Sato S."/>
            <person name="Yoshikawa S."/>
            <person name="Yamada K."/>
            <person name="Nakamura Y."/>
            <person name="Ichinomiya M."/>
            <person name="Sato N."/>
            <person name="Blanc-Mathieu R."/>
            <person name="Endo H."/>
            <person name="Kuwata A."/>
            <person name="Ogata H."/>
        </authorList>
    </citation>
    <scope>NUCLEOTIDE SEQUENCE [LARGE SCALE GENOMIC DNA]</scope>
    <source>
        <strain evidence="3">NIES 3700</strain>
    </source>
</reference>
<evidence type="ECO:0000313" key="2">
    <source>
        <dbReference type="EMBL" id="GMH51140.1"/>
    </source>
</evidence>
<keyword evidence="3" id="KW-1185">Reference proteome</keyword>
<dbReference type="EMBL" id="BRXW01000401">
    <property type="protein sequence ID" value="GMH51140.1"/>
    <property type="molecule type" value="Genomic_DNA"/>
</dbReference>
<proteinExistence type="predicted"/>
<feature type="coiled-coil region" evidence="1">
    <location>
        <begin position="135"/>
        <end position="162"/>
    </location>
</feature>
<keyword evidence="1" id="KW-0175">Coiled coil</keyword>
<feature type="coiled-coil region" evidence="1">
    <location>
        <begin position="269"/>
        <end position="296"/>
    </location>
</feature>
<organism evidence="2 3">
    <name type="scientific">Triparma laevis f. longispina</name>
    <dbReference type="NCBI Taxonomy" id="1714387"/>
    <lineage>
        <taxon>Eukaryota</taxon>
        <taxon>Sar</taxon>
        <taxon>Stramenopiles</taxon>
        <taxon>Ochrophyta</taxon>
        <taxon>Bolidophyceae</taxon>
        <taxon>Parmales</taxon>
        <taxon>Triparmaceae</taxon>
        <taxon>Triparma</taxon>
    </lineage>
</organism>
<name>A0A9W7DR12_9STRA</name>